<dbReference type="InterPro" id="IPR059000">
    <property type="entry name" value="ATPase_P-type_domA"/>
</dbReference>
<dbReference type="InterPro" id="IPR018303">
    <property type="entry name" value="ATPase_P-typ_P_site"/>
</dbReference>
<evidence type="ECO:0000256" key="2">
    <source>
        <dbReference type="ARBA" id="ARBA00022692"/>
    </source>
</evidence>
<keyword evidence="4" id="KW-1278">Translocase</keyword>
<dbReference type="PROSITE" id="PS00154">
    <property type="entry name" value="ATPASE_E1_E2"/>
    <property type="match status" value="1"/>
</dbReference>
<dbReference type="Pfam" id="PF00403">
    <property type="entry name" value="HMA"/>
    <property type="match status" value="1"/>
</dbReference>
<name>A0A1L0GSE1_9ASCO</name>
<feature type="transmembrane region" description="Helical" evidence="7">
    <location>
        <begin position="1125"/>
        <end position="1148"/>
    </location>
</feature>
<dbReference type="Pfam" id="PF00122">
    <property type="entry name" value="E1-E2_ATPase"/>
    <property type="match status" value="1"/>
</dbReference>
<dbReference type="GO" id="GO:0016020">
    <property type="term" value="C:membrane"/>
    <property type="evidence" value="ECO:0007669"/>
    <property type="project" value="UniProtKB-SubCell"/>
</dbReference>
<feature type="transmembrane region" description="Helical" evidence="7">
    <location>
        <begin position="535"/>
        <end position="554"/>
    </location>
</feature>
<dbReference type="SFLD" id="SFLDG00002">
    <property type="entry name" value="C1.7:_P-type_atpase_like"/>
    <property type="match status" value="1"/>
</dbReference>
<dbReference type="Proteomes" id="UP000182259">
    <property type="component" value="Chromosome VII"/>
</dbReference>
<dbReference type="Gene3D" id="3.40.50.1000">
    <property type="entry name" value="HAD superfamily/HAD-like"/>
    <property type="match status" value="1"/>
</dbReference>
<keyword evidence="7" id="KW-0067">ATP-binding</keyword>
<keyword evidence="2 7" id="KW-0812">Transmembrane</keyword>
<gene>
    <name evidence="9" type="ORF">SAMEA4029009_CIC11G00000005340</name>
</gene>
<dbReference type="PANTHER" id="PTHR46594">
    <property type="entry name" value="P-TYPE CATION-TRANSPORTING ATPASE"/>
    <property type="match status" value="1"/>
</dbReference>
<dbReference type="PROSITE" id="PS01047">
    <property type="entry name" value="HMA_1"/>
    <property type="match status" value="1"/>
</dbReference>
<dbReference type="PANTHER" id="PTHR46594:SF4">
    <property type="entry name" value="P-TYPE CATION-TRANSPORTING ATPASE"/>
    <property type="match status" value="1"/>
</dbReference>
<evidence type="ECO:0000313" key="9">
    <source>
        <dbReference type="EMBL" id="SGZ58933.1"/>
    </source>
</evidence>
<dbReference type="InterPro" id="IPR023299">
    <property type="entry name" value="ATPase_P-typ_cyto_dom_N"/>
</dbReference>
<dbReference type="GO" id="GO:0046872">
    <property type="term" value="F:metal ion binding"/>
    <property type="evidence" value="ECO:0007669"/>
    <property type="project" value="UniProtKB-KW"/>
</dbReference>
<dbReference type="SFLD" id="SFLDS00003">
    <property type="entry name" value="Haloacid_Dehalogenase"/>
    <property type="match status" value="1"/>
</dbReference>
<accession>A0A1L0GSE1</accession>
<dbReference type="SFLD" id="SFLDF00027">
    <property type="entry name" value="p-type_atpase"/>
    <property type="match status" value="1"/>
</dbReference>
<organism evidence="9 10">
    <name type="scientific">Sungouiella intermedia</name>
    <dbReference type="NCBI Taxonomy" id="45354"/>
    <lineage>
        <taxon>Eukaryota</taxon>
        <taxon>Fungi</taxon>
        <taxon>Dikarya</taxon>
        <taxon>Ascomycota</taxon>
        <taxon>Saccharomycotina</taxon>
        <taxon>Pichiomycetes</taxon>
        <taxon>Metschnikowiaceae</taxon>
        <taxon>Sungouiella</taxon>
    </lineage>
</organism>
<dbReference type="SUPFAM" id="SSF81665">
    <property type="entry name" value="Calcium ATPase, transmembrane domain M"/>
    <property type="match status" value="1"/>
</dbReference>
<dbReference type="InterPro" id="IPR027256">
    <property type="entry name" value="P-typ_ATPase_IB"/>
</dbReference>
<dbReference type="Pfam" id="PF24534">
    <property type="entry name" value="HMA_PCA1"/>
    <property type="match status" value="1"/>
</dbReference>
<dbReference type="InterPro" id="IPR001757">
    <property type="entry name" value="P_typ_ATPase"/>
</dbReference>
<feature type="domain" description="HMA" evidence="8">
    <location>
        <begin position="360"/>
        <end position="427"/>
    </location>
</feature>
<keyword evidence="5 7" id="KW-1133">Transmembrane helix</keyword>
<keyword evidence="3 7" id="KW-0479">Metal-binding</keyword>
<keyword evidence="7" id="KW-0547">Nucleotide-binding</keyword>
<protein>
    <submittedName>
        <fullName evidence="9">CIC11C00000005340</fullName>
    </submittedName>
</protein>
<feature type="transmembrane region" description="Helical" evidence="7">
    <location>
        <begin position="604"/>
        <end position="624"/>
    </location>
</feature>
<dbReference type="InterPro" id="IPR006121">
    <property type="entry name" value="HMA_dom"/>
</dbReference>
<dbReference type="CDD" id="cd00371">
    <property type="entry name" value="HMA"/>
    <property type="match status" value="1"/>
</dbReference>
<dbReference type="GO" id="GO:0019829">
    <property type="term" value="F:ATPase-coupled monoatomic cation transmembrane transporter activity"/>
    <property type="evidence" value="ECO:0007669"/>
    <property type="project" value="InterPro"/>
</dbReference>
<dbReference type="AlphaFoldDB" id="A0A1L0GSE1"/>
<dbReference type="Pfam" id="PF00702">
    <property type="entry name" value="Hydrolase"/>
    <property type="match status" value="1"/>
</dbReference>
<dbReference type="InterPro" id="IPR036163">
    <property type="entry name" value="HMA_dom_sf"/>
</dbReference>
<dbReference type="NCBIfam" id="TIGR01525">
    <property type="entry name" value="ATPase-IB_hvy"/>
    <property type="match status" value="1"/>
</dbReference>
<evidence type="ECO:0000256" key="4">
    <source>
        <dbReference type="ARBA" id="ARBA00022967"/>
    </source>
</evidence>
<feature type="transmembrane region" description="Helical" evidence="7">
    <location>
        <begin position="1095"/>
        <end position="1119"/>
    </location>
</feature>
<dbReference type="Gene3D" id="3.30.70.100">
    <property type="match status" value="1"/>
</dbReference>
<dbReference type="Gene3D" id="3.40.1110.10">
    <property type="entry name" value="Calcium-transporting ATPase, cytoplasmic domain N"/>
    <property type="match status" value="1"/>
</dbReference>
<feature type="transmembrane region" description="Helical" evidence="7">
    <location>
        <begin position="504"/>
        <end position="523"/>
    </location>
</feature>
<dbReference type="GO" id="GO:0005524">
    <property type="term" value="F:ATP binding"/>
    <property type="evidence" value="ECO:0007669"/>
    <property type="project" value="UniProtKB-UniRule"/>
</dbReference>
<dbReference type="InterPro" id="IPR017969">
    <property type="entry name" value="Heavy-metal-associated_CS"/>
</dbReference>
<dbReference type="NCBIfam" id="TIGR01494">
    <property type="entry name" value="ATPase_P-type"/>
    <property type="match status" value="1"/>
</dbReference>
<dbReference type="InterPro" id="IPR056236">
    <property type="entry name" value="HMA_PCA1"/>
</dbReference>
<keyword evidence="6 7" id="KW-0472">Membrane</keyword>
<dbReference type="InterPro" id="IPR023298">
    <property type="entry name" value="ATPase_P-typ_TM_dom_sf"/>
</dbReference>
<comment type="similarity">
    <text evidence="7">Belongs to the cation transport ATPase (P-type) (TC 3.A.3) family. Type IB subfamily.</text>
</comment>
<feature type="transmembrane region" description="Helical" evidence="7">
    <location>
        <begin position="793"/>
        <end position="821"/>
    </location>
</feature>
<reference evidence="9 10" key="1">
    <citation type="submission" date="2016-10" db="EMBL/GenBank/DDBJ databases">
        <authorList>
            <person name="de Groot N.N."/>
        </authorList>
    </citation>
    <scope>NUCLEOTIDE SEQUENCE [LARGE SCALE GENOMIC DNA]</scope>
    <source>
        <strain evidence="9 10">PYCC 4715</strain>
    </source>
</reference>
<evidence type="ECO:0000256" key="7">
    <source>
        <dbReference type="RuleBase" id="RU362081"/>
    </source>
</evidence>
<feature type="transmembrane region" description="Helical" evidence="7">
    <location>
        <begin position="566"/>
        <end position="592"/>
    </location>
</feature>
<dbReference type="GO" id="GO:0016887">
    <property type="term" value="F:ATP hydrolysis activity"/>
    <property type="evidence" value="ECO:0007669"/>
    <property type="project" value="InterPro"/>
</dbReference>
<dbReference type="InterPro" id="IPR036412">
    <property type="entry name" value="HAD-like_sf"/>
</dbReference>
<evidence type="ECO:0000313" key="10">
    <source>
        <dbReference type="Proteomes" id="UP000182259"/>
    </source>
</evidence>
<evidence type="ECO:0000259" key="8">
    <source>
        <dbReference type="PROSITE" id="PS50846"/>
    </source>
</evidence>
<evidence type="ECO:0000256" key="5">
    <source>
        <dbReference type="ARBA" id="ARBA00022989"/>
    </source>
</evidence>
<feature type="transmembrane region" description="Helical" evidence="7">
    <location>
        <begin position="751"/>
        <end position="773"/>
    </location>
</feature>
<evidence type="ECO:0000256" key="1">
    <source>
        <dbReference type="ARBA" id="ARBA00004370"/>
    </source>
</evidence>
<dbReference type="EMBL" id="LT635770">
    <property type="protein sequence ID" value="SGZ58933.1"/>
    <property type="molecule type" value="Genomic_DNA"/>
</dbReference>
<evidence type="ECO:0000256" key="3">
    <source>
        <dbReference type="ARBA" id="ARBA00022723"/>
    </source>
</evidence>
<dbReference type="NCBIfam" id="TIGR01511">
    <property type="entry name" value="ATPase-IB1_Cu"/>
    <property type="match status" value="1"/>
</dbReference>
<dbReference type="SUPFAM" id="SSF81653">
    <property type="entry name" value="Calcium ATPase, transduction domain A"/>
    <property type="match status" value="1"/>
</dbReference>
<dbReference type="SUPFAM" id="SSF55008">
    <property type="entry name" value="HMA, heavy metal-associated domain"/>
    <property type="match status" value="1"/>
</dbReference>
<dbReference type="InterPro" id="IPR044492">
    <property type="entry name" value="P_typ_ATPase_HD_dom"/>
</dbReference>
<dbReference type="PROSITE" id="PS50846">
    <property type="entry name" value="HMA_2"/>
    <property type="match status" value="1"/>
</dbReference>
<sequence length="1149" mass="124970">MLQCLLSHEGCGESIGSNWQLRTQDDACNERIASDCNEGGSCCADKSVASMIDTEMIDKGMIDNGKADKLEDNLKTLKEKSGLISNLKITKQRLNSKDQHFCLKEPSGSCEVCQQKCHNQTSIYNNGGDQDSFCEANLVSDDFSVPVSTDLDLTEKCKSGCCDNRIDTEILVITNETPSCCDDEIQVCDAIKPKCNDSKSANFPKKSLCAGPCCDSTAQDVDQETNIKVVVKEACEWHLADSMRKYLEFIRLGRCICFEIVDRLVDEYEKSLRKKCSKRRSVANCCAKKPRLASKSVSVKNQTNKLCCSNRNSSKGPSCSSLSTHRLGGSTKPYELNHLFARNPWKASKNDDLESGSSRQHVKLKVSGMTCTGCTKKVINSLGHSEGIFSVRVTFVTSTVEFDYDPNICDIDQAITRLTKETGFSYSLIKRDYQTLEINATNVDFSGVHDLVELIDKVGNSTYKITYDPQVIGARDILRGIPGADLTNASVDFKKEGKKQIYSLLWKTVLSAILTIPVLVLVWSGINVSHATSSIIQLVLATFVQTVAIPEFYVKALKSLIYSRVVEMDLLVVISITAAYVYSIVAFGLHFAGYSLEQEAFFETSTLLITLVLLGRLLAMFAKVRAVSAISMRSLQSQTAIVEENGEPALIDSRLLQHGDIFVVKPHAQVVTDGIIVEGESTVDESMITGESTAIRKVSKDLVIAGTLNGSFPLRVKLTRLPGDNSIADIAELVEKALAEKPKVQDLADAIAGYFVPVVIVLSFMALIVWVIVNIKLKDKSGGGAFGSAITYSIAVMAVSCPCALGLAVPMVLVVAGAAAARKGVLIKSSSVLERGCKITDIVFDKTGTLTSSALIVEKAQFFGDYSDREVNFLVHSMATANDHPMSVAILQHLKGLFDGSSFPEPVRNLESVPGSGIKGMWYRKSIMLGNIYWVRVDQNAYILNLLQQDHSIVCATVDGVLVAAFSLKAPLREEAKDVIDHMLGRNIVCHIVSGDNANTVMRVASKVGIPSKNVRYRHSPAQKQAYVLELMQSGKKVLFCGDGTNDAVAVAQATIGVTVGNASDITLATADVVLCGGLRGIEQLIRVCRRSSHVIFFNFLWAFIYNLVAISAAAGAFVEFRIPPTYAGVGEVISVLPVIFAAFTLMIG</sequence>
<comment type="subcellular location">
    <subcellularLocation>
        <location evidence="1 7">Membrane</location>
    </subcellularLocation>
</comment>
<dbReference type="PRINTS" id="PR00119">
    <property type="entry name" value="CATATPASE"/>
</dbReference>
<dbReference type="InterPro" id="IPR008250">
    <property type="entry name" value="ATPase_P-typ_transduc_dom_A_sf"/>
</dbReference>
<dbReference type="InterPro" id="IPR023214">
    <property type="entry name" value="HAD_sf"/>
</dbReference>
<dbReference type="SUPFAM" id="SSF56784">
    <property type="entry name" value="HAD-like"/>
    <property type="match status" value="1"/>
</dbReference>
<dbReference type="Gene3D" id="2.70.150.10">
    <property type="entry name" value="Calcium-transporting ATPase, cytoplasmic transduction domain A"/>
    <property type="match status" value="1"/>
</dbReference>
<proteinExistence type="inferred from homology"/>
<evidence type="ECO:0000256" key="6">
    <source>
        <dbReference type="ARBA" id="ARBA00023136"/>
    </source>
</evidence>